<sequence length="22" mass="2457">MTSERSLTASQFCVGEFISCIF</sequence>
<name>A0A0E9PKM4_ANGAN</name>
<organism evidence="1">
    <name type="scientific">Anguilla anguilla</name>
    <name type="common">European freshwater eel</name>
    <name type="synonym">Muraena anguilla</name>
    <dbReference type="NCBI Taxonomy" id="7936"/>
    <lineage>
        <taxon>Eukaryota</taxon>
        <taxon>Metazoa</taxon>
        <taxon>Chordata</taxon>
        <taxon>Craniata</taxon>
        <taxon>Vertebrata</taxon>
        <taxon>Euteleostomi</taxon>
        <taxon>Actinopterygii</taxon>
        <taxon>Neopterygii</taxon>
        <taxon>Teleostei</taxon>
        <taxon>Anguilliformes</taxon>
        <taxon>Anguillidae</taxon>
        <taxon>Anguilla</taxon>
    </lineage>
</organism>
<dbReference type="AlphaFoldDB" id="A0A0E9PKM4"/>
<evidence type="ECO:0000313" key="1">
    <source>
        <dbReference type="EMBL" id="JAH05201.1"/>
    </source>
</evidence>
<reference evidence="1" key="2">
    <citation type="journal article" date="2015" name="Fish Shellfish Immunol.">
        <title>Early steps in the European eel (Anguilla anguilla)-Vibrio vulnificus interaction in the gills: Role of the RtxA13 toxin.</title>
        <authorList>
            <person name="Callol A."/>
            <person name="Pajuelo D."/>
            <person name="Ebbesson L."/>
            <person name="Teles M."/>
            <person name="MacKenzie S."/>
            <person name="Amaro C."/>
        </authorList>
    </citation>
    <scope>NUCLEOTIDE SEQUENCE</scope>
</reference>
<reference evidence="1" key="1">
    <citation type="submission" date="2014-11" db="EMBL/GenBank/DDBJ databases">
        <authorList>
            <person name="Amaro Gonzalez C."/>
        </authorList>
    </citation>
    <scope>NUCLEOTIDE SEQUENCE</scope>
</reference>
<dbReference type="EMBL" id="GBXM01103376">
    <property type="protein sequence ID" value="JAH05201.1"/>
    <property type="molecule type" value="Transcribed_RNA"/>
</dbReference>
<accession>A0A0E9PKM4</accession>
<proteinExistence type="predicted"/>
<protein>
    <submittedName>
        <fullName evidence="1">Uncharacterized protein</fullName>
    </submittedName>
</protein>